<feature type="transmembrane region" description="Helical" evidence="1">
    <location>
        <begin position="15"/>
        <end position="36"/>
    </location>
</feature>
<keyword evidence="3" id="KW-1185">Reference proteome</keyword>
<keyword evidence="1" id="KW-0812">Transmembrane</keyword>
<dbReference type="GeneID" id="37171096"/>
<dbReference type="Proteomes" id="UP000249497">
    <property type="component" value="Unassembled WGS sequence"/>
</dbReference>
<proteinExistence type="predicted"/>
<feature type="transmembrane region" description="Helical" evidence="1">
    <location>
        <begin position="57"/>
        <end position="85"/>
    </location>
</feature>
<reference evidence="2 3" key="1">
    <citation type="submission" date="2018-02" db="EMBL/GenBank/DDBJ databases">
        <title>The genomes of Aspergillus section Nigri reveals drivers in fungal speciation.</title>
        <authorList>
            <consortium name="DOE Joint Genome Institute"/>
            <person name="Vesth T.C."/>
            <person name="Nybo J."/>
            <person name="Theobald S."/>
            <person name="Brandl J."/>
            <person name="Frisvad J.C."/>
            <person name="Nielsen K.F."/>
            <person name="Lyhne E.K."/>
            <person name="Kogle M.E."/>
            <person name="Kuo A."/>
            <person name="Riley R."/>
            <person name="Clum A."/>
            <person name="Nolan M."/>
            <person name="Lipzen A."/>
            <person name="Salamov A."/>
            <person name="Henrissat B."/>
            <person name="Wiebenga A."/>
            <person name="De vries R.P."/>
            <person name="Grigoriev I.V."/>
            <person name="Mortensen U.H."/>
            <person name="Andersen M.R."/>
            <person name="Baker S.E."/>
        </authorList>
    </citation>
    <scope>NUCLEOTIDE SEQUENCE [LARGE SCALE GENOMIC DNA]</scope>
    <source>
        <strain evidence="2 3">CBS 114.51</strain>
    </source>
</reference>
<sequence>MGEEEMNQQVSTRAVVAFLILLLLLLLLWWWPWWLLAPLLRLGQEAPTTDHRSLHRLLLSCFSLATKVLFSCLLWFLVSGFWFLFARFPNSFRLSLLFALQLEPEIVSCLLFSFHTRYSHRTRGLLPHYSARSLEFEWCLSRGLSLARTGSESHLTS</sequence>
<dbReference type="RefSeq" id="XP_025521990.1">
    <property type="nucleotide sequence ID" value="XM_025667404.1"/>
</dbReference>
<gene>
    <name evidence="2" type="ORF">BO86DRAFT_29510</name>
</gene>
<accession>A0A8T8WK33</accession>
<evidence type="ECO:0000313" key="2">
    <source>
        <dbReference type="EMBL" id="RAH76096.1"/>
    </source>
</evidence>
<name>A0A8T8WK33_ASPJA</name>
<keyword evidence="1" id="KW-0472">Membrane</keyword>
<organism evidence="2 3">
    <name type="scientific">Aspergillus japonicus CBS 114.51</name>
    <dbReference type="NCBI Taxonomy" id="1448312"/>
    <lineage>
        <taxon>Eukaryota</taxon>
        <taxon>Fungi</taxon>
        <taxon>Dikarya</taxon>
        <taxon>Ascomycota</taxon>
        <taxon>Pezizomycotina</taxon>
        <taxon>Eurotiomycetes</taxon>
        <taxon>Eurotiomycetidae</taxon>
        <taxon>Eurotiales</taxon>
        <taxon>Aspergillaceae</taxon>
        <taxon>Aspergillus</taxon>
        <taxon>Aspergillus subgen. Circumdati</taxon>
    </lineage>
</organism>
<keyword evidence="1" id="KW-1133">Transmembrane helix</keyword>
<dbReference type="EMBL" id="KZ824886">
    <property type="protein sequence ID" value="RAH76096.1"/>
    <property type="molecule type" value="Genomic_DNA"/>
</dbReference>
<protein>
    <recommendedName>
        <fullName evidence="4">Transmembrane protein</fullName>
    </recommendedName>
</protein>
<evidence type="ECO:0008006" key="4">
    <source>
        <dbReference type="Google" id="ProtNLM"/>
    </source>
</evidence>
<evidence type="ECO:0000313" key="3">
    <source>
        <dbReference type="Proteomes" id="UP000249497"/>
    </source>
</evidence>
<evidence type="ECO:0000256" key="1">
    <source>
        <dbReference type="SAM" id="Phobius"/>
    </source>
</evidence>
<dbReference type="AlphaFoldDB" id="A0A8T8WK33"/>